<evidence type="ECO:0000256" key="4">
    <source>
        <dbReference type="ARBA" id="ARBA00022475"/>
    </source>
</evidence>
<feature type="non-terminal residue" evidence="10">
    <location>
        <position position="512"/>
    </location>
</feature>
<evidence type="ECO:0000256" key="2">
    <source>
        <dbReference type="ARBA" id="ARBA00004202"/>
    </source>
</evidence>
<evidence type="ECO:0000256" key="3">
    <source>
        <dbReference type="ARBA" id="ARBA00004496"/>
    </source>
</evidence>
<sequence>EPLASENEEEDEDEEEEEDDVETDGGSPEQDSLLSPLCAISSDSVYSVLSEEGSKPSRVSLFTSSKESVSELTVVSRKSLKSFVSSLKDCMDSGYAEDSDESSLDAAGRTELRADRPPAKHRQSLTNRLYKLFKSKSQQLVLRRELRDCPGSCSLPLPLRRAESLCASGHAARGGVRLGPHLGQGGPRLQRPQVSRAGGGRRCSALQGRSAQPPLRLPRLKESSCPSLTRYFRLPFFYVPVKRSCMAPSTPQMHHHPSPSLGDPQPRAQVGDPSLAGMESSTNDISHYIGLLDPWYERNVLGLMNLPMDVLCQCAKPEAEPQEDSQEQLPILADMILYYCRFATRPVLLQLYQTELTFLGGEKRTEVFIHSLELGHSAATRAIKASGPGSKRLGIDGDREAIPLTLHIAYSKTAASGRSHWNDVEKVCTSVNLSKACRRHEELASKTECLNLTMTEVVKRQNSKSKKSFNQQISMSQIKVDKVQIVGVQSSFAVCLDQDEQKILQSVTRWEL</sequence>
<keyword evidence="5" id="KW-0963">Cytoplasm</keyword>
<feature type="region of interest" description="Disordered" evidence="9">
    <location>
        <begin position="178"/>
        <end position="212"/>
    </location>
</feature>
<dbReference type="GO" id="GO:0046935">
    <property type="term" value="F:1-phosphatidylinositol-3-kinase regulator activity"/>
    <property type="evidence" value="ECO:0007669"/>
    <property type="project" value="InterPro"/>
</dbReference>
<organism evidence="10 11">
    <name type="scientific">Phainopepla nitens</name>
    <name type="common">Phainopepla</name>
    <dbReference type="NCBI Taxonomy" id="161653"/>
    <lineage>
        <taxon>Eukaryota</taxon>
        <taxon>Metazoa</taxon>
        <taxon>Chordata</taxon>
        <taxon>Craniata</taxon>
        <taxon>Vertebrata</taxon>
        <taxon>Euteleostomi</taxon>
        <taxon>Archelosauria</taxon>
        <taxon>Archosauria</taxon>
        <taxon>Dinosauria</taxon>
        <taxon>Saurischia</taxon>
        <taxon>Theropoda</taxon>
        <taxon>Coelurosauria</taxon>
        <taxon>Aves</taxon>
        <taxon>Neognathae</taxon>
        <taxon>Neoaves</taxon>
        <taxon>Telluraves</taxon>
        <taxon>Australaves</taxon>
        <taxon>Passeriformes</taxon>
        <taxon>Bombycillidae</taxon>
        <taxon>Phainopepla</taxon>
    </lineage>
</organism>
<feature type="compositionally biased region" description="Basic and acidic residues" evidence="9">
    <location>
        <begin position="108"/>
        <end position="118"/>
    </location>
</feature>
<protein>
    <recommendedName>
        <fullName evidence="8">Phosphoinositide 3-kinase regulatory subunit 5</fullName>
    </recommendedName>
</protein>
<dbReference type="PANTHER" id="PTHR15593">
    <property type="entry name" value="PHOSPHATIDYLINOSITOL 3-KINASE REGULATORY SUBUNIT"/>
    <property type="match status" value="1"/>
</dbReference>
<dbReference type="GO" id="GO:0005944">
    <property type="term" value="C:phosphatidylinositol 3-kinase complex, class IB"/>
    <property type="evidence" value="ECO:0007669"/>
    <property type="project" value="InterPro"/>
</dbReference>
<dbReference type="InterPro" id="IPR019522">
    <property type="entry name" value="PIK3R5/6"/>
</dbReference>
<feature type="region of interest" description="Disordered" evidence="9">
    <location>
        <begin position="1"/>
        <end position="35"/>
    </location>
</feature>
<reference evidence="10 11" key="1">
    <citation type="submission" date="2019-09" db="EMBL/GenBank/DDBJ databases">
        <title>Bird 10,000 Genomes (B10K) Project - Family phase.</title>
        <authorList>
            <person name="Zhang G."/>
        </authorList>
    </citation>
    <scope>NUCLEOTIDE SEQUENCE [LARGE SCALE GENOMIC DNA]</scope>
    <source>
        <strain evidence="10">B10K-DU-002-32</strain>
        <tissue evidence="10">Muscle</tissue>
    </source>
</reference>
<dbReference type="Proteomes" id="UP000579685">
    <property type="component" value="Unassembled WGS sequence"/>
</dbReference>
<keyword evidence="4" id="KW-1003">Cell membrane</keyword>
<evidence type="ECO:0000256" key="6">
    <source>
        <dbReference type="ARBA" id="ARBA00023136"/>
    </source>
</evidence>
<feature type="region of interest" description="Disordered" evidence="9">
    <location>
        <begin position="248"/>
        <end position="274"/>
    </location>
</feature>
<evidence type="ECO:0000256" key="7">
    <source>
        <dbReference type="ARBA" id="ARBA00023242"/>
    </source>
</evidence>
<evidence type="ECO:0000256" key="9">
    <source>
        <dbReference type="SAM" id="MobiDB-lite"/>
    </source>
</evidence>
<keyword evidence="10" id="KW-0418">Kinase</keyword>
<evidence type="ECO:0000256" key="1">
    <source>
        <dbReference type="ARBA" id="ARBA00004123"/>
    </source>
</evidence>
<dbReference type="GO" id="GO:0016301">
    <property type="term" value="F:kinase activity"/>
    <property type="evidence" value="ECO:0007669"/>
    <property type="project" value="UniProtKB-KW"/>
</dbReference>
<evidence type="ECO:0000313" key="10">
    <source>
        <dbReference type="EMBL" id="NXO69943.1"/>
    </source>
</evidence>
<dbReference type="EMBL" id="VXBQ01011410">
    <property type="protein sequence ID" value="NXO69943.1"/>
    <property type="molecule type" value="Genomic_DNA"/>
</dbReference>
<dbReference type="Pfam" id="PF10486">
    <property type="entry name" value="PI3K_1B_p101"/>
    <property type="match status" value="2"/>
</dbReference>
<feature type="non-terminal residue" evidence="10">
    <location>
        <position position="1"/>
    </location>
</feature>
<name>A0A7L1U8Z6_PHANI</name>
<dbReference type="GO" id="GO:0007186">
    <property type="term" value="P:G protein-coupled receptor signaling pathway"/>
    <property type="evidence" value="ECO:0007669"/>
    <property type="project" value="TreeGrafter"/>
</dbReference>
<evidence type="ECO:0000313" key="11">
    <source>
        <dbReference type="Proteomes" id="UP000579685"/>
    </source>
</evidence>
<dbReference type="GO" id="GO:0005737">
    <property type="term" value="C:cytoplasm"/>
    <property type="evidence" value="ECO:0007669"/>
    <property type="project" value="UniProtKB-SubCell"/>
</dbReference>
<keyword evidence="10" id="KW-0808">Transferase</keyword>
<gene>
    <name evidence="10" type="primary">Pik3r5_0</name>
    <name evidence="10" type="ORF">PHANIT_R00828</name>
</gene>
<dbReference type="AlphaFoldDB" id="A0A7L1U8Z6"/>
<evidence type="ECO:0000256" key="5">
    <source>
        <dbReference type="ARBA" id="ARBA00022490"/>
    </source>
</evidence>
<proteinExistence type="predicted"/>
<dbReference type="GO" id="GO:0005886">
    <property type="term" value="C:plasma membrane"/>
    <property type="evidence" value="ECO:0007669"/>
    <property type="project" value="UniProtKB-SubCell"/>
</dbReference>
<keyword evidence="11" id="KW-1185">Reference proteome</keyword>
<accession>A0A7L1U8Z6</accession>
<keyword evidence="7" id="KW-0539">Nucleus</keyword>
<comment type="caution">
    <text evidence="10">The sequence shown here is derived from an EMBL/GenBank/DDBJ whole genome shotgun (WGS) entry which is preliminary data.</text>
</comment>
<feature type="region of interest" description="Disordered" evidence="9">
    <location>
        <begin position="94"/>
        <end position="121"/>
    </location>
</feature>
<dbReference type="GO" id="GO:0005634">
    <property type="term" value="C:nucleus"/>
    <property type="evidence" value="ECO:0007669"/>
    <property type="project" value="UniProtKB-SubCell"/>
</dbReference>
<keyword evidence="6" id="KW-0472">Membrane</keyword>
<feature type="compositionally biased region" description="Acidic residues" evidence="9">
    <location>
        <begin position="1"/>
        <end position="23"/>
    </location>
</feature>
<comment type="subcellular location">
    <subcellularLocation>
        <location evidence="2">Cell membrane</location>
        <topology evidence="2">Peripheral membrane protein</topology>
    </subcellularLocation>
    <subcellularLocation>
        <location evidence="3">Cytoplasm</location>
    </subcellularLocation>
    <subcellularLocation>
        <location evidence="1">Nucleus</location>
    </subcellularLocation>
</comment>
<dbReference type="PANTHER" id="PTHR15593:SF2">
    <property type="entry name" value="PHOSPHOINOSITIDE 3-KINASE REGULATORY SUBUNIT 5"/>
    <property type="match status" value="1"/>
</dbReference>
<evidence type="ECO:0000256" key="8">
    <source>
        <dbReference type="ARBA" id="ARBA00040195"/>
    </source>
</evidence>